<proteinExistence type="predicted"/>
<dbReference type="EMBL" id="CADCTY010001763">
    <property type="protein sequence ID" value="CAA9385233.1"/>
    <property type="molecule type" value="Genomic_DNA"/>
</dbReference>
<feature type="compositionally biased region" description="Polar residues" evidence="2">
    <location>
        <begin position="194"/>
        <end position="204"/>
    </location>
</feature>
<evidence type="ECO:0000313" key="3">
    <source>
        <dbReference type="EMBL" id="CAA9385233.1"/>
    </source>
</evidence>
<dbReference type="AlphaFoldDB" id="A0A6J4NDY7"/>
<gene>
    <name evidence="3" type="ORF">AVDCRST_MAG94-5101</name>
</gene>
<protein>
    <submittedName>
        <fullName evidence="3">Uncharacterized protein</fullName>
    </submittedName>
</protein>
<evidence type="ECO:0000256" key="2">
    <source>
        <dbReference type="SAM" id="MobiDB-lite"/>
    </source>
</evidence>
<feature type="region of interest" description="Disordered" evidence="2">
    <location>
        <begin position="190"/>
        <end position="222"/>
    </location>
</feature>
<accession>A0A6J4NDY7</accession>
<keyword evidence="1" id="KW-0175">Coiled coil</keyword>
<sequence>MDLAAALAAIQNCDTLPNRADIFAAVNAEINGKKAIEDERDRVVQSKAEILNEKKKLQVEKDKVQRLLDEAISDVEGESIEEKSGKLKALSQKVAELEKAKVEAETKATEAETKAVQLEQGLLYQRVAAKVGADPDALTKLVNLPSDRLSIEDDGVSVWDEAKANKQPLKEYAKTLGEWQSRAIFPEVVATAPTAPTQQRSQPAPNAPPSSTPKKEVNATSVLSGLYTGIPKKA</sequence>
<feature type="coiled-coil region" evidence="1">
    <location>
        <begin position="36"/>
        <end position="121"/>
    </location>
</feature>
<organism evidence="3">
    <name type="scientific">uncultured Leptolyngbya sp</name>
    <dbReference type="NCBI Taxonomy" id="332963"/>
    <lineage>
        <taxon>Bacteria</taxon>
        <taxon>Bacillati</taxon>
        <taxon>Cyanobacteriota</taxon>
        <taxon>Cyanophyceae</taxon>
        <taxon>Leptolyngbyales</taxon>
        <taxon>Leptolyngbyaceae</taxon>
        <taxon>Leptolyngbya group</taxon>
        <taxon>Leptolyngbya</taxon>
        <taxon>environmental samples</taxon>
    </lineage>
</organism>
<reference evidence="3" key="1">
    <citation type="submission" date="2020-02" db="EMBL/GenBank/DDBJ databases">
        <authorList>
            <person name="Meier V. D."/>
        </authorList>
    </citation>
    <scope>NUCLEOTIDE SEQUENCE</scope>
    <source>
        <strain evidence="3">AVDCRST_MAG94</strain>
    </source>
</reference>
<evidence type="ECO:0000256" key="1">
    <source>
        <dbReference type="SAM" id="Coils"/>
    </source>
</evidence>
<name>A0A6J4NDY7_9CYAN</name>